<dbReference type="OMA" id="WFGSISH"/>
<dbReference type="RefSeq" id="WP_005164557.1">
    <property type="nucleotide sequence ID" value="NZ_CGBC01000003.1"/>
</dbReference>
<feature type="binding site" evidence="13">
    <location>
        <position position="140"/>
    </location>
    <ligand>
        <name>Mg(2+)</name>
        <dbReference type="ChEBI" id="CHEBI:18420"/>
    </ligand>
</feature>
<feature type="binding site" evidence="12">
    <location>
        <position position="70"/>
    </location>
    <ligand>
        <name>CoA</name>
        <dbReference type="ChEBI" id="CHEBI:57287"/>
    </ligand>
</feature>
<evidence type="ECO:0000256" key="9">
    <source>
        <dbReference type="ARBA" id="ARBA00031996"/>
    </source>
</evidence>
<feature type="binding site" evidence="12">
    <location>
        <position position="187"/>
    </location>
    <ligand>
        <name>CoA</name>
        <dbReference type="ChEBI" id="CHEBI:57287"/>
    </ligand>
</feature>
<comment type="catalytic activity">
    <reaction evidence="11">
        <text>apo-[peptidyl-carrier protein] + CoA = holo-[peptidyl-carrier protein] + adenosine 3',5'-bisphosphate + H(+)</text>
        <dbReference type="Rhea" id="RHEA:46228"/>
        <dbReference type="Rhea" id="RHEA-COMP:11479"/>
        <dbReference type="Rhea" id="RHEA-COMP:11480"/>
        <dbReference type="ChEBI" id="CHEBI:15378"/>
        <dbReference type="ChEBI" id="CHEBI:29999"/>
        <dbReference type="ChEBI" id="CHEBI:57287"/>
        <dbReference type="ChEBI" id="CHEBI:58343"/>
        <dbReference type="ChEBI" id="CHEBI:64479"/>
    </reaction>
</comment>
<dbReference type="GO" id="GO:0000287">
    <property type="term" value="F:magnesium ion binding"/>
    <property type="evidence" value="ECO:0007669"/>
    <property type="project" value="InterPro"/>
</dbReference>
<evidence type="ECO:0000256" key="2">
    <source>
        <dbReference type="ARBA" id="ARBA00004993"/>
    </source>
</evidence>
<feature type="binding site" evidence="13">
    <location>
        <position position="138"/>
    </location>
    <ligand>
        <name>Mg(2+)</name>
        <dbReference type="ChEBI" id="CHEBI:18420"/>
    </ligand>
</feature>
<dbReference type="UniPathway" id="UPA00017"/>
<dbReference type="InterPro" id="IPR003542">
    <property type="entry name" value="Enbac_synth_compD-like"/>
</dbReference>
<dbReference type="AlphaFoldDB" id="A0A0E1NFX7"/>
<comment type="function">
    <text evidence="1">Involved in the biosynthesis of the siderophore enterobactin (enterochelin), which is a macrocyclic trimeric lactone of N-(2,3-dihydroxybenzoyl)-serine. The serine trilactone serves as a scaffolding for the three catechol functionalities that provide hexadentate coordination for the tightly ligated iron(2+) atoms. Plays an essential role in the assembly of the enterobactin by catalyzing the transfer of the 4'-phosphopantetheine (Ppant) moiety from coenzyme A to the apo-domains of both EntB (ArCP domain) and EntF (PCP domain) to yield their holo-forms which make them competent for the activation of 2,3-dihydroxybenzoate (DHB) and L-serine, respectively.</text>
</comment>
<dbReference type="SUPFAM" id="SSF56214">
    <property type="entry name" value="4'-phosphopantetheinyl transferase"/>
    <property type="match status" value="1"/>
</dbReference>
<evidence type="ECO:0000259" key="14">
    <source>
        <dbReference type="Pfam" id="PF01648"/>
    </source>
</evidence>
<dbReference type="GO" id="GO:0005886">
    <property type="term" value="C:plasma membrane"/>
    <property type="evidence" value="ECO:0007669"/>
    <property type="project" value="TreeGrafter"/>
</dbReference>
<dbReference type="EMBL" id="CPXJ01000049">
    <property type="protein sequence ID" value="CNE32311.1"/>
    <property type="molecule type" value="Genomic_DNA"/>
</dbReference>
<reference evidence="18 21" key="3">
    <citation type="submission" date="2021-01" db="EMBL/GenBank/DDBJ databases">
        <title>FDA dAtabase for Regulatory Grade micrObial Sequences (FDA-ARGOS): Supporting development and validation of Infectious Disease Dx tests.</title>
        <authorList>
            <person name="Blissenbach B."/>
            <person name="Krut O."/>
            <person name="Tallon L."/>
            <person name="Sadzewicz L."/>
            <person name="Zhao X."/>
            <person name="Boylan J."/>
            <person name="Ott S."/>
            <person name="Bowen H."/>
            <person name="Vavikolanu K."/>
            <person name="Mehta A."/>
            <person name="Aluvathingal J."/>
            <person name="Nadendla S."/>
            <person name="Yan Y."/>
            <person name="Sichtig H."/>
        </authorList>
    </citation>
    <scope>NUCLEOTIDE SEQUENCE [LARGE SCALE GENOMIC DNA]</scope>
    <source>
        <strain evidence="18 21">FDAARGOS_1082</strain>
    </source>
</reference>
<dbReference type="GO" id="GO:0009239">
    <property type="term" value="P:enterobactin biosynthetic process"/>
    <property type="evidence" value="ECO:0007669"/>
    <property type="project" value="UniProtKB-UniPathway"/>
</dbReference>
<evidence type="ECO:0000256" key="4">
    <source>
        <dbReference type="ARBA" id="ARBA00011503"/>
    </source>
</evidence>
<organism evidence="16 20">
    <name type="scientific">Yersinia enterocolitica</name>
    <dbReference type="NCBI Taxonomy" id="630"/>
    <lineage>
        <taxon>Bacteria</taxon>
        <taxon>Pseudomonadati</taxon>
        <taxon>Pseudomonadota</taxon>
        <taxon>Gammaproteobacteria</taxon>
        <taxon>Enterobacterales</taxon>
        <taxon>Yersiniaceae</taxon>
        <taxon>Yersinia</taxon>
    </lineage>
</organism>
<evidence type="ECO:0000256" key="7">
    <source>
        <dbReference type="ARBA" id="ARBA00023191"/>
    </source>
</evidence>
<dbReference type="Proteomes" id="UP000595309">
    <property type="component" value="Chromosome"/>
</dbReference>
<dbReference type="Pfam" id="PF01648">
    <property type="entry name" value="ACPS"/>
    <property type="match status" value="1"/>
</dbReference>
<reference evidence="16 20" key="1">
    <citation type="submission" date="2015-03" db="EMBL/GenBank/DDBJ databases">
        <authorList>
            <person name="Murphy D."/>
        </authorList>
    </citation>
    <scope>NUCLEOTIDE SEQUENCE [LARGE SCALE GENOMIC DNA]</scope>
    <source>
        <strain evidence="16 20">IP26249</strain>
    </source>
</reference>
<dbReference type="PRINTS" id="PR01399">
    <property type="entry name" value="ENTSNTHTASED"/>
</dbReference>
<name>A0A0E1NFX7_YEREN</name>
<evidence type="ECO:0000256" key="8">
    <source>
        <dbReference type="ARBA" id="ARBA00029894"/>
    </source>
</evidence>
<evidence type="ECO:0000256" key="6">
    <source>
        <dbReference type="ARBA" id="ARBA00022679"/>
    </source>
</evidence>
<comment type="cofactor">
    <cofactor evidence="13">
        <name>Mg(2+)</name>
        <dbReference type="ChEBI" id="CHEBI:18420"/>
    </cofactor>
</comment>
<evidence type="ECO:0000313" key="21">
    <source>
        <dbReference type="Proteomes" id="UP000595309"/>
    </source>
</evidence>
<dbReference type="EMBL" id="CP068146">
    <property type="protein sequence ID" value="QQU46426.1"/>
    <property type="molecule type" value="Genomic_DNA"/>
</dbReference>
<dbReference type="InterPro" id="IPR008278">
    <property type="entry name" value="4-PPantetheinyl_Trfase_dom"/>
</dbReference>
<comment type="catalytic activity">
    <reaction evidence="10">
        <text>apo-[aryl-carrier protein] + CoA = holo-[aryl-carrier protein] + adenosine 3',5'-bisphosphate + H(+)</text>
        <dbReference type="Rhea" id="RHEA:48404"/>
        <dbReference type="Rhea" id="RHEA-COMP:15903"/>
        <dbReference type="Rhea" id="RHEA-COMP:17557"/>
        <dbReference type="ChEBI" id="CHEBI:15378"/>
        <dbReference type="ChEBI" id="CHEBI:29999"/>
        <dbReference type="ChEBI" id="CHEBI:57287"/>
        <dbReference type="ChEBI" id="CHEBI:58343"/>
        <dbReference type="ChEBI" id="CHEBI:64479"/>
    </reaction>
</comment>
<keyword evidence="6 16" id="KW-0808">Transferase</keyword>
<evidence type="ECO:0000256" key="3">
    <source>
        <dbReference type="ARBA" id="ARBA00008342"/>
    </source>
</evidence>
<comment type="subunit">
    <text evidence="4">EntB, EntD, EntE, and EntF form a multienzyme complex called enterobactin synthase.</text>
</comment>
<feature type="domain" description="4'-phosphopantetheinyl transferase N-terminal" evidence="15">
    <location>
        <begin position="55"/>
        <end position="115"/>
    </location>
</feature>
<dbReference type="GO" id="GO:0008897">
    <property type="term" value="F:holo-[acyl-carrier-protein] synthase activity"/>
    <property type="evidence" value="ECO:0007669"/>
    <property type="project" value="InterPro"/>
</dbReference>
<evidence type="ECO:0000313" key="16">
    <source>
        <dbReference type="EMBL" id="CFQ68762.1"/>
    </source>
</evidence>
<dbReference type="PANTHER" id="PTHR38096">
    <property type="entry name" value="ENTEROBACTIN SYNTHASE COMPONENT D"/>
    <property type="match status" value="1"/>
</dbReference>
<feature type="domain" description="4'-phosphopantetheinyl transferase" evidence="14">
    <location>
        <begin position="134"/>
        <end position="206"/>
    </location>
</feature>
<sequence length="249" mass="27653">MTSVFIRNFTFAALPAVGLNDQPLFHGLLAKCDFDVNEYRDELFAVYGIAFPGSLQKAVAKRRAEYLAGRFVARQVLNMLEARDYPLANGIDRAPVWPTGLIGSISHNNQRALCTAQIITPAGEPIGASSRRHGIGLDIESLIAVERAANLWPGILSEEEHHCFLDGLLPFNHLLTLAFSAKESLFKAVYPQLGRYFDFLEAKLLSYSLDTGRFELQLLRELSEDFPAGRCFTGCFTLNGSDVQTFIAY</sequence>
<evidence type="ECO:0000256" key="5">
    <source>
        <dbReference type="ARBA" id="ARBA00019087"/>
    </source>
</evidence>
<evidence type="ECO:0000256" key="13">
    <source>
        <dbReference type="PIRSR" id="PIRSR603542-2"/>
    </source>
</evidence>
<dbReference type="EMBL" id="CGBR01000024">
    <property type="protein sequence ID" value="CFQ68762.1"/>
    <property type="molecule type" value="Genomic_DNA"/>
</dbReference>
<feature type="binding site" evidence="13">
    <location>
        <position position="139"/>
    </location>
    <ligand>
        <name>Mg(2+)</name>
        <dbReference type="ChEBI" id="CHEBI:18420"/>
    </ligand>
</feature>
<feature type="binding site" evidence="12">
    <location>
        <position position="138"/>
    </location>
    <ligand>
        <name>CoA</name>
        <dbReference type="ChEBI" id="CHEBI:57287"/>
    </ligand>
</feature>
<evidence type="ECO:0000256" key="11">
    <source>
        <dbReference type="ARBA" id="ARBA00049191"/>
    </source>
</evidence>
<evidence type="ECO:0000256" key="10">
    <source>
        <dbReference type="ARBA" id="ARBA00049176"/>
    </source>
</evidence>
<evidence type="ECO:0000259" key="15">
    <source>
        <dbReference type="Pfam" id="PF17837"/>
    </source>
</evidence>
<gene>
    <name evidence="16" type="ORF">ERS137941_03052</name>
    <name evidence="17" type="ORF">ERS137959_03515</name>
    <name evidence="18" type="ORF">I6I39_16005</name>
</gene>
<feature type="binding site" evidence="12">
    <location>
        <begin position="106"/>
        <end position="107"/>
    </location>
    <ligand>
        <name>CoA</name>
        <dbReference type="ChEBI" id="CHEBI:57287"/>
    </ligand>
</feature>
<keyword evidence="7" id="KW-0259">Enterobactin biosynthesis</keyword>
<comment type="pathway">
    <text evidence="2">Siderophore biosynthesis; enterobactin biosynthesis.</text>
</comment>
<dbReference type="PANTHER" id="PTHR38096:SF1">
    <property type="entry name" value="ENTEROBACTIN SYNTHASE COMPONENT D"/>
    <property type="match status" value="1"/>
</dbReference>
<dbReference type="InterPro" id="IPR037143">
    <property type="entry name" value="4-PPantetheinyl_Trfase_dom_sf"/>
</dbReference>
<keyword evidence="13" id="KW-0479">Metal-binding</keyword>
<proteinExistence type="inferred from homology"/>
<dbReference type="GeneID" id="31409582"/>
<dbReference type="GO" id="GO:0009366">
    <property type="term" value="C:enterobactin synthetase complex"/>
    <property type="evidence" value="ECO:0007669"/>
    <property type="project" value="InterPro"/>
</dbReference>
<accession>A0A0E1NFX7</accession>
<protein>
    <recommendedName>
        <fullName evidence="5">Enterobactin synthase component D</fullName>
    </recommendedName>
    <alternativeName>
        <fullName evidence="8">4'-phosphopantetheinyl transferase EntD</fullName>
    </alternativeName>
    <alternativeName>
        <fullName evidence="9">Enterochelin synthase D</fullName>
    </alternativeName>
</protein>
<feature type="binding site" evidence="12">
    <location>
        <position position="62"/>
    </location>
    <ligand>
        <name>CoA</name>
        <dbReference type="ChEBI" id="CHEBI:57287"/>
    </ligand>
</feature>
<dbReference type="Pfam" id="PF17837">
    <property type="entry name" value="4PPT_N"/>
    <property type="match status" value="1"/>
</dbReference>
<evidence type="ECO:0000256" key="1">
    <source>
        <dbReference type="ARBA" id="ARBA00003937"/>
    </source>
</evidence>
<evidence type="ECO:0000313" key="17">
    <source>
        <dbReference type="EMBL" id="CNE32311.1"/>
    </source>
</evidence>
<reference evidence="17 19" key="2">
    <citation type="submission" date="2015-03" db="EMBL/GenBank/DDBJ databases">
        <authorList>
            <consortium name="Pathogen Informatics"/>
            <person name="Murphy D."/>
        </authorList>
    </citation>
    <scope>NUCLEOTIDE SEQUENCE [LARGE SCALE GENOMIC DNA]</scope>
    <source>
        <strain evidence="17 19">IP05342</strain>
    </source>
</reference>
<evidence type="ECO:0000313" key="18">
    <source>
        <dbReference type="EMBL" id="QQU46426.1"/>
    </source>
</evidence>
<dbReference type="Proteomes" id="UP000048841">
    <property type="component" value="Unassembled WGS sequence"/>
</dbReference>
<evidence type="ECO:0000313" key="20">
    <source>
        <dbReference type="Proteomes" id="UP000048841"/>
    </source>
</evidence>
<feature type="binding site" evidence="12">
    <location>
        <position position="183"/>
    </location>
    <ligand>
        <name>CoA</name>
        <dbReference type="ChEBI" id="CHEBI:57287"/>
    </ligand>
</feature>
<comment type="similarity">
    <text evidence="3">Belongs to the P-Pant transferase superfamily. EntD family.</text>
</comment>
<dbReference type="KEGG" id="yet:CH48_3238"/>
<evidence type="ECO:0000313" key="19">
    <source>
        <dbReference type="Proteomes" id="UP000041601"/>
    </source>
</evidence>
<keyword evidence="19" id="KW-1185">Reference proteome</keyword>
<dbReference type="InterPro" id="IPR041354">
    <property type="entry name" value="4PPT_N"/>
</dbReference>
<dbReference type="Proteomes" id="UP000041601">
    <property type="component" value="Unassembled WGS sequence"/>
</dbReference>
<evidence type="ECO:0000256" key="12">
    <source>
        <dbReference type="PIRSR" id="PIRSR603542-1"/>
    </source>
</evidence>
<dbReference type="PATRIC" id="fig|630.129.peg.1594"/>
<keyword evidence="13" id="KW-0460">Magnesium</keyword>